<feature type="non-terminal residue" evidence="1">
    <location>
        <position position="344"/>
    </location>
</feature>
<evidence type="ECO:0000313" key="1">
    <source>
        <dbReference type="EMBL" id="SVC71429.1"/>
    </source>
</evidence>
<organism evidence="1">
    <name type="scientific">marine metagenome</name>
    <dbReference type="NCBI Taxonomy" id="408172"/>
    <lineage>
        <taxon>unclassified sequences</taxon>
        <taxon>metagenomes</taxon>
        <taxon>ecological metagenomes</taxon>
    </lineage>
</organism>
<accession>A0A382PDF8</accession>
<proteinExistence type="predicted"/>
<sequence>PAKDRNQIWERLQEITREKLDKRLLARTDYVNHQQAFNVAKAVARFSMGLSKKDETGKLVDLFVGRIQENSSNGFFDDEPDDFGGAYNLYGVTSLIIMRQALQLHANMHLRDRKLPSLRTVAEKYLNLIQSTVRQDGLGWCFGRGVGAYGQMHCISLLLQAIRDEWIQEKDLSKTLDTLRRLFYFFFTTYLDQENGCLVIRDEERTTVDNHTTRMANFDAVRYLCQWARIARSLKGASFDIPTPTPRRSGRFVIFDKSHRKEQGLFIYRDPDSKLHLQLPLVASSNPETSDILAFPHCPGVFDWPATTYLPVMLPELAFGEDRVIPAFYGKNCVTGLGLRNSFY</sequence>
<gene>
    <name evidence="1" type="ORF">METZ01_LOCUS324283</name>
</gene>
<reference evidence="1" key="1">
    <citation type="submission" date="2018-05" db="EMBL/GenBank/DDBJ databases">
        <authorList>
            <person name="Lanie J.A."/>
            <person name="Ng W.-L."/>
            <person name="Kazmierczak K.M."/>
            <person name="Andrzejewski T.M."/>
            <person name="Davidsen T.M."/>
            <person name="Wayne K.J."/>
            <person name="Tettelin H."/>
            <person name="Glass J.I."/>
            <person name="Rusch D."/>
            <person name="Podicherti R."/>
            <person name="Tsui H.-C.T."/>
            <person name="Winkler M.E."/>
        </authorList>
    </citation>
    <scope>NUCLEOTIDE SEQUENCE</scope>
</reference>
<dbReference type="AlphaFoldDB" id="A0A382PDF8"/>
<dbReference type="EMBL" id="UINC01106635">
    <property type="protein sequence ID" value="SVC71429.1"/>
    <property type="molecule type" value="Genomic_DNA"/>
</dbReference>
<feature type="non-terminal residue" evidence="1">
    <location>
        <position position="1"/>
    </location>
</feature>
<name>A0A382PDF8_9ZZZZ</name>
<protein>
    <submittedName>
        <fullName evidence="1">Uncharacterized protein</fullName>
    </submittedName>
</protein>